<protein>
    <recommendedName>
        <fullName evidence="12">Amino acid transporter transmembrane domain-containing protein</fullName>
    </recommendedName>
</protein>
<evidence type="ECO:0000256" key="6">
    <source>
        <dbReference type="ARBA" id="ARBA00022989"/>
    </source>
</evidence>
<evidence type="ECO:0000256" key="4">
    <source>
        <dbReference type="ARBA" id="ARBA00022519"/>
    </source>
</evidence>
<dbReference type="PANTHER" id="PTHR16189">
    <property type="entry name" value="TRANSMEMBRANE PROTEIN 104-RELATED"/>
    <property type="match status" value="1"/>
</dbReference>
<sequence>MSYFVRSEDDAAVKTANRSFDLRNPLLLIPSGSDGHPSTDFNTGAIESGDKEKGEGSSAGNDLKIKAVHDSDACDDSRSSNSDVSEDHAGFIGLLGSTSLAYNNLVGPGIVFLPATFQRSGIIPTIFTICLVSTLSCFSSLHFANVISKYPGNHEFRKEIEYSEIFKHFGGNTVYLISQAVFFLGIMCQIIASIVDVAQVVDQFFDTAHAIQFGPGPPKAITWNAASCSDDELGSCYPFTGDGQFVLTGGYVISALCFMPLGLMDLKENMLWQIISFILTMILILQFIFALWKKGLSYDNVSL</sequence>
<keyword evidence="5 9" id="KW-0812">Transmembrane</keyword>
<dbReference type="EMBL" id="HBFR01038103">
    <property type="protein sequence ID" value="CAD8900575.1"/>
    <property type="molecule type" value="Transcribed_RNA"/>
</dbReference>
<keyword evidence="4" id="KW-0997">Cell inner membrane</keyword>
<dbReference type="GO" id="GO:0005886">
    <property type="term" value="C:plasma membrane"/>
    <property type="evidence" value="ECO:0007669"/>
    <property type="project" value="UniProtKB-SubCell"/>
</dbReference>
<evidence type="ECO:0000256" key="7">
    <source>
        <dbReference type="ARBA" id="ARBA00023136"/>
    </source>
</evidence>
<reference evidence="10" key="1">
    <citation type="submission" date="2021-01" db="EMBL/GenBank/DDBJ databases">
        <authorList>
            <person name="Corre E."/>
            <person name="Pelletier E."/>
            <person name="Niang G."/>
            <person name="Scheremetjew M."/>
            <person name="Finn R."/>
            <person name="Kale V."/>
            <person name="Holt S."/>
            <person name="Cochrane G."/>
            <person name="Meng A."/>
            <person name="Brown T."/>
            <person name="Cohen L."/>
        </authorList>
    </citation>
    <scope>NUCLEOTIDE SEQUENCE</scope>
    <source>
        <strain evidence="10">308</strain>
    </source>
</reference>
<evidence type="ECO:0000256" key="9">
    <source>
        <dbReference type="SAM" id="Phobius"/>
    </source>
</evidence>
<keyword evidence="3" id="KW-1003">Cell membrane</keyword>
<keyword evidence="6 9" id="KW-1133">Transmembrane helix</keyword>
<dbReference type="Pfam" id="PF03222">
    <property type="entry name" value="Trp_Tyr_perm"/>
    <property type="match status" value="1"/>
</dbReference>
<evidence type="ECO:0000256" key="8">
    <source>
        <dbReference type="SAM" id="MobiDB-lite"/>
    </source>
</evidence>
<keyword evidence="7 9" id="KW-0472">Membrane</keyword>
<organism evidence="10">
    <name type="scientific">Corethron hystrix</name>
    <dbReference type="NCBI Taxonomy" id="216773"/>
    <lineage>
        <taxon>Eukaryota</taxon>
        <taxon>Sar</taxon>
        <taxon>Stramenopiles</taxon>
        <taxon>Ochrophyta</taxon>
        <taxon>Bacillariophyta</taxon>
        <taxon>Coscinodiscophyceae</taxon>
        <taxon>Corethrophycidae</taxon>
        <taxon>Corethrales</taxon>
        <taxon>Corethraceae</taxon>
        <taxon>Corethron</taxon>
    </lineage>
</organism>
<keyword evidence="2" id="KW-0813">Transport</keyword>
<feature type="transmembrane region" description="Helical" evidence="9">
    <location>
        <begin position="169"/>
        <end position="195"/>
    </location>
</feature>
<dbReference type="GO" id="GO:0003333">
    <property type="term" value="P:amino acid transmembrane transport"/>
    <property type="evidence" value="ECO:0007669"/>
    <property type="project" value="InterPro"/>
</dbReference>
<evidence type="ECO:0000313" key="11">
    <source>
        <dbReference type="EMBL" id="CAD8900575.1"/>
    </source>
</evidence>
<evidence type="ECO:0000256" key="3">
    <source>
        <dbReference type="ARBA" id="ARBA00022475"/>
    </source>
</evidence>
<dbReference type="InterPro" id="IPR018227">
    <property type="entry name" value="Amino_acid_transport_2"/>
</dbReference>
<feature type="transmembrane region" description="Helical" evidence="9">
    <location>
        <begin position="270"/>
        <end position="292"/>
    </location>
</feature>
<feature type="transmembrane region" description="Helical" evidence="9">
    <location>
        <begin position="245"/>
        <end position="263"/>
    </location>
</feature>
<proteinExistence type="predicted"/>
<feature type="transmembrane region" description="Helical" evidence="9">
    <location>
        <begin position="126"/>
        <end position="148"/>
    </location>
</feature>
<accession>A0A6U5LFB0</accession>
<name>A0A6U5LFB0_9STRA</name>
<evidence type="ECO:0000256" key="2">
    <source>
        <dbReference type="ARBA" id="ARBA00022448"/>
    </source>
</evidence>
<evidence type="ECO:0000256" key="1">
    <source>
        <dbReference type="ARBA" id="ARBA00004429"/>
    </source>
</evidence>
<dbReference type="EMBL" id="HBFR01038096">
    <property type="protein sequence ID" value="CAD8900569.1"/>
    <property type="molecule type" value="Transcribed_RNA"/>
</dbReference>
<dbReference type="PANTHER" id="PTHR16189:SF3">
    <property type="entry name" value="AMINO ACID TRANSPORTER TRANSMEMBRANE DOMAIN-CONTAINING PROTEIN"/>
    <property type="match status" value="1"/>
</dbReference>
<evidence type="ECO:0000313" key="10">
    <source>
        <dbReference type="EMBL" id="CAD8900569.1"/>
    </source>
</evidence>
<evidence type="ECO:0008006" key="12">
    <source>
        <dbReference type="Google" id="ProtNLM"/>
    </source>
</evidence>
<feature type="region of interest" description="Disordered" evidence="8">
    <location>
        <begin position="29"/>
        <end position="62"/>
    </location>
</feature>
<comment type="subcellular location">
    <subcellularLocation>
        <location evidence="1">Cell inner membrane</location>
        <topology evidence="1">Multi-pass membrane protein</topology>
    </subcellularLocation>
</comment>
<evidence type="ECO:0000256" key="5">
    <source>
        <dbReference type="ARBA" id="ARBA00022692"/>
    </source>
</evidence>
<dbReference type="AlphaFoldDB" id="A0A6U5LFB0"/>
<gene>
    <name evidence="10" type="ORF">CHYS00102_LOCUS27786</name>
    <name evidence="11" type="ORF">CHYS00102_LOCUS27792</name>
</gene>